<dbReference type="PROSITE" id="PS51212">
    <property type="entry name" value="WSC"/>
    <property type="match status" value="1"/>
</dbReference>
<gene>
    <name evidence="9" type="ORF">EI97DRAFT_306073</name>
</gene>
<feature type="compositionally biased region" description="Low complexity" evidence="5">
    <location>
        <begin position="149"/>
        <end position="162"/>
    </location>
</feature>
<evidence type="ECO:0000256" key="7">
    <source>
        <dbReference type="SAM" id="SignalP"/>
    </source>
</evidence>
<dbReference type="InterPro" id="IPR002889">
    <property type="entry name" value="WSC_carb-bd"/>
</dbReference>
<evidence type="ECO:0000313" key="9">
    <source>
        <dbReference type="EMBL" id="KAF2277016.1"/>
    </source>
</evidence>
<dbReference type="InterPro" id="IPR051694">
    <property type="entry name" value="Immunoregulatory_rcpt-like"/>
</dbReference>
<evidence type="ECO:0000256" key="4">
    <source>
        <dbReference type="ARBA" id="ARBA00023136"/>
    </source>
</evidence>
<dbReference type="SMART" id="SM00321">
    <property type="entry name" value="WSC"/>
    <property type="match status" value="1"/>
</dbReference>
<organism evidence="9 10">
    <name type="scientific">Westerdykella ornata</name>
    <dbReference type="NCBI Taxonomy" id="318751"/>
    <lineage>
        <taxon>Eukaryota</taxon>
        <taxon>Fungi</taxon>
        <taxon>Dikarya</taxon>
        <taxon>Ascomycota</taxon>
        <taxon>Pezizomycotina</taxon>
        <taxon>Dothideomycetes</taxon>
        <taxon>Pleosporomycetidae</taxon>
        <taxon>Pleosporales</taxon>
        <taxon>Sporormiaceae</taxon>
        <taxon>Westerdykella</taxon>
    </lineage>
</organism>
<keyword evidence="10" id="KW-1185">Reference proteome</keyword>
<keyword evidence="7" id="KW-0732">Signal</keyword>
<evidence type="ECO:0000313" key="10">
    <source>
        <dbReference type="Proteomes" id="UP000800097"/>
    </source>
</evidence>
<feature type="region of interest" description="Disordered" evidence="5">
    <location>
        <begin position="116"/>
        <end position="192"/>
    </location>
</feature>
<dbReference type="EMBL" id="ML986491">
    <property type="protein sequence ID" value="KAF2277016.1"/>
    <property type="molecule type" value="Genomic_DNA"/>
</dbReference>
<evidence type="ECO:0000256" key="2">
    <source>
        <dbReference type="ARBA" id="ARBA00022692"/>
    </source>
</evidence>
<feature type="chain" id="PRO_5025361536" description="WSC domain-containing protein" evidence="7">
    <location>
        <begin position="28"/>
        <end position="367"/>
    </location>
</feature>
<dbReference type="Gene3D" id="1.20.5.510">
    <property type="entry name" value="Single helix bin"/>
    <property type="match status" value="1"/>
</dbReference>
<feature type="compositionally biased region" description="Polar residues" evidence="5">
    <location>
        <begin position="168"/>
        <end position="183"/>
    </location>
</feature>
<sequence>MGNLNRLLLSSAACLLVLLFSIQGADAAIELSYCSSQNTAGGEPDFWTWQSNGWCSDKCRNDYALAIVQGNDCWCSNYLPKEQTDVSDCNMGCPGYPDEKCGSEDGKLFGYISLNRKPSGTKGASKPTTTDPPVAPPKSTKSSPVRKGTTTAEPETTSQTVTEPPSVITLSPSDRSSTTNAPPESTRFITVTGAGGGTTIITIVPTSPASGASPPSSKSNVGAIVGGVVGGLAALAAIVGGIFFFLWRRRKQQKEAEKGDFGVHRHTSTMSKHGLIRSVEKEPIASPEIAANIRRTSRMMPDGDSISPSGSDRRSSRPYIFDQRLNPSAIMMQENASQGSLVSIDDSRDYGRTLNVRNPDPDPDPDS</sequence>
<proteinExistence type="predicted"/>
<dbReference type="AlphaFoldDB" id="A0A6A6JMY7"/>
<evidence type="ECO:0000259" key="8">
    <source>
        <dbReference type="PROSITE" id="PS51212"/>
    </source>
</evidence>
<feature type="region of interest" description="Disordered" evidence="5">
    <location>
        <begin position="331"/>
        <end position="367"/>
    </location>
</feature>
<evidence type="ECO:0000256" key="5">
    <source>
        <dbReference type="SAM" id="MobiDB-lite"/>
    </source>
</evidence>
<dbReference type="PANTHER" id="PTHR15549">
    <property type="entry name" value="PAIRED IMMUNOGLOBULIN-LIKE TYPE 2 RECEPTOR"/>
    <property type="match status" value="1"/>
</dbReference>
<dbReference type="PANTHER" id="PTHR15549:SF27">
    <property type="entry name" value="CHITIN-BINDING TYPE-1 DOMAIN-CONTAINING PROTEIN"/>
    <property type="match status" value="1"/>
</dbReference>
<dbReference type="GO" id="GO:0016020">
    <property type="term" value="C:membrane"/>
    <property type="evidence" value="ECO:0007669"/>
    <property type="project" value="UniProtKB-SubCell"/>
</dbReference>
<protein>
    <recommendedName>
        <fullName evidence="8">WSC domain-containing protein</fullName>
    </recommendedName>
</protein>
<dbReference type="GO" id="GO:0071944">
    <property type="term" value="C:cell periphery"/>
    <property type="evidence" value="ECO:0007669"/>
    <property type="project" value="UniProtKB-ARBA"/>
</dbReference>
<reference evidence="9" key="1">
    <citation type="journal article" date="2020" name="Stud. Mycol.">
        <title>101 Dothideomycetes genomes: a test case for predicting lifestyles and emergence of pathogens.</title>
        <authorList>
            <person name="Haridas S."/>
            <person name="Albert R."/>
            <person name="Binder M."/>
            <person name="Bloem J."/>
            <person name="Labutti K."/>
            <person name="Salamov A."/>
            <person name="Andreopoulos B."/>
            <person name="Baker S."/>
            <person name="Barry K."/>
            <person name="Bills G."/>
            <person name="Bluhm B."/>
            <person name="Cannon C."/>
            <person name="Castanera R."/>
            <person name="Culley D."/>
            <person name="Daum C."/>
            <person name="Ezra D."/>
            <person name="Gonzalez J."/>
            <person name="Henrissat B."/>
            <person name="Kuo A."/>
            <person name="Liang C."/>
            <person name="Lipzen A."/>
            <person name="Lutzoni F."/>
            <person name="Magnuson J."/>
            <person name="Mondo S."/>
            <person name="Nolan M."/>
            <person name="Ohm R."/>
            <person name="Pangilinan J."/>
            <person name="Park H.-J."/>
            <person name="Ramirez L."/>
            <person name="Alfaro M."/>
            <person name="Sun H."/>
            <person name="Tritt A."/>
            <person name="Yoshinaga Y."/>
            <person name="Zwiers L.-H."/>
            <person name="Turgeon B."/>
            <person name="Goodwin S."/>
            <person name="Spatafora J."/>
            <person name="Crous P."/>
            <person name="Grigoriev I."/>
        </authorList>
    </citation>
    <scope>NUCLEOTIDE SEQUENCE</scope>
    <source>
        <strain evidence="9">CBS 379.55</strain>
    </source>
</reference>
<dbReference type="RefSeq" id="XP_033654555.1">
    <property type="nucleotide sequence ID" value="XM_033794569.1"/>
</dbReference>
<evidence type="ECO:0000256" key="3">
    <source>
        <dbReference type="ARBA" id="ARBA00022989"/>
    </source>
</evidence>
<keyword evidence="4 6" id="KW-0472">Membrane</keyword>
<dbReference type="Proteomes" id="UP000800097">
    <property type="component" value="Unassembled WGS sequence"/>
</dbReference>
<feature type="region of interest" description="Disordered" evidence="5">
    <location>
        <begin position="255"/>
        <end position="319"/>
    </location>
</feature>
<feature type="transmembrane region" description="Helical" evidence="6">
    <location>
        <begin position="223"/>
        <end position="247"/>
    </location>
</feature>
<name>A0A6A6JMY7_WESOR</name>
<evidence type="ECO:0000256" key="1">
    <source>
        <dbReference type="ARBA" id="ARBA00004167"/>
    </source>
</evidence>
<keyword evidence="2 6" id="KW-0812">Transmembrane</keyword>
<accession>A0A6A6JMY7</accession>
<evidence type="ECO:0000256" key="6">
    <source>
        <dbReference type="SAM" id="Phobius"/>
    </source>
</evidence>
<comment type="subcellular location">
    <subcellularLocation>
        <location evidence="1">Membrane</location>
        <topology evidence="1">Single-pass membrane protein</topology>
    </subcellularLocation>
</comment>
<keyword evidence="3 6" id="KW-1133">Transmembrane helix</keyword>
<dbReference type="GeneID" id="54547744"/>
<dbReference type="OrthoDB" id="2537459at2759"/>
<dbReference type="Pfam" id="PF01822">
    <property type="entry name" value="WSC"/>
    <property type="match status" value="1"/>
</dbReference>
<feature type="domain" description="WSC" evidence="8">
    <location>
        <begin position="28"/>
        <end position="114"/>
    </location>
</feature>
<feature type="signal peptide" evidence="7">
    <location>
        <begin position="1"/>
        <end position="27"/>
    </location>
</feature>